<feature type="domain" description="Protein kinase" evidence="19">
    <location>
        <begin position="612"/>
        <end position="889"/>
    </location>
</feature>
<evidence type="ECO:0000256" key="17">
    <source>
        <dbReference type="SAM" id="Phobius"/>
    </source>
</evidence>
<dbReference type="Gramene" id="OGLUM07G17020.1">
    <property type="protein sequence ID" value="OGLUM07G17020.1"/>
    <property type="gene ID" value="OGLUM07G17020"/>
</dbReference>
<evidence type="ECO:0000256" key="5">
    <source>
        <dbReference type="ARBA" id="ARBA00022729"/>
    </source>
</evidence>
<keyword evidence="12 17" id="KW-0472">Membrane</keyword>
<evidence type="ECO:0000259" key="20">
    <source>
        <dbReference type="PROSITE" id="PS51473"/>
    </source>
</evidence>
<dbReference type="Gene3D" id="3.30.200.20">
    <property type="entry name" value="Phosphorylase Kinase, domain 1"/>
    <property type="match status" value="1"/>
</dbReference>
<dbReference type="InterPro" id="IPR008271">
    <property type="entry name" value="Ser/Thr_kinase_AS"/>
</dbReference>
<dbReference type="Pfam" id="PF00069">
    <property type="entry name" value="Pkinase"/>
    <property type="match status" value="1"/>
</dbReference>
<feature type="binding site" evidence="15">
    <location>
        <position position="640"/>
    </location>
    <ligand>
        <name>ATP</name>
        <dbReference type="ChEBI" id="CHEBI:30616"/>
    </ligand>
</feature>
<dbReference type="GO" id="GO:0005524">
    <property type="term" value="F:ATP binding"/>
    <property type="evidence" value="ECO:0007669"/>
    <property type="project" value="UniProtKB-UniRule"/>
</dbReference>
<evidence type="ECO:0000256" key="9">
    <source>
        <dbReference type="ARBA" id="ARBA00022821"/>
    </source>
</evidence>
<evidence type="ECO:0000256" key="10">
    <source>
        <dbReference type="ARBA" id="ARBA00022840"/>
    </source>
</evidence>
<evidence type="ECO:0000313" key="21">
    <source>
        <dbReference type="EnsemblPlants" id="OGLUM07G17020.1"/>
    </source>
</evidence>
<evidence type="ECO:0000256" key="13">
    <source>
        <dbReference type="ARBA" id="ARBA00023157"/>
    </source>
</evidence>
<feature type="transmembrane region" description="Helical" evidence="17">
    <location>
        <begin position="547"/>
        <end position="568"/>
    </location>
</feature>
<evidence type="ECO:0000256" key="4">
    <source>
        <dbReference type="ARBA" id="ARBA00022692"/>
    </source>
</evidence>
<keyword evidence="2" id="KW-0723">Serine/threonine-protein kinase</keyword>
<dbReference type="GO" id="GO:0005886">
    <property type="term" value="C:plasma membrane"/>
    <property type="evidence" value="ECO:0007669"/>
    <property type="project" value="TreeGrafter"/>
</dbReference>
<dbReference type="PROSITE" id="PS51473">
    <property type="entry name" value="GNK2"/>
    <property type="match status" value="3"/>
</dbReference>
<dbReference type="Proteomes" id="UP000026961">
    <property type="component" value="Chromosome 7"/>
</dbReference>
<name>A0A0E0AKX9_9ORYZ</name>
<dbReference type="GO" id="GO:0042742">
    <property type="term" value="P:defense response to bacterium"/>
    <property type="evidence" value="ECO:0007669"/>
    <property type="project" value="UniProtKB-ARBA"/>
</dbReference>
<organism evidence="21">
    <name type="scientific">Oryza glumipatula</name>
    <dbReference type="NCBI Taxonomy" id="40148"/>
    <lineage>
        <taxon>Eukaryota</taxon>
        <taxon>Viridiplantae</taxon>
        <taxon>Streptophyta</taxon>
        <taxon>Embryophyta</taxon>
        <taxon>Tracheophyta</taxon>
        <taxon>Spermatophyta</taxon>
        <taxon>Magnoliopsida</taxon>
        <taxon>Liliopsida</taxon>
        <taxon>Poales</taxon>
        <taxon>Poaceae</taxon>
        <taxon>BOP clade</taxon>
        <taxon>Oryzoideae</taxon>
        <taxon>Oryzeae</taxon>
        <taxon>Oryzinae</taxon>
        <taxon>Oryza</taxon>
    </lineage>
</organism>
<dbReference type="CDD" id="cd23509">
    <property type="entry name" value="Gnk2-like"/>
    <property type="match status" value="3"/>
</dbReference>
<comment type="subcellular location">
    <subcellularLocation>
        <location evidence="1">Membrane</location>
        <topology evidence="1">Single-pass membrane protein</topology>
    </subcellularLocation>
</comment>
<dbReference type="InterPro" id="IPR002902">
    <property type="entry name" value="GNK2"/>
</dbReference>
<evidence type="ECO:0000256" key="6">
    <source>
        <dbReference type="ARBA" id="ARBA00022737"/>
    </source>
</evidence>
<proteinExistence type="predicted"/>
<evidence type="ECO:0000256" key="14">
    <source>
        <dbReference type="ARBA" id="ARBA00023180"/>
    </source>
</evidence>
<dbReference type="eggNOG" id="ENOG502QWDY">
    <property type="taxonomic scope" value="Eukaryota"/>
</dbReference>
<keyword evidence="3" id="KW-0808">Transferase</keyword>
<evidence type="ECO:0000256" key="7">
    <source>
        <dbReference type="ARBA" id="ARBA00022741"/>
    </source>
</evidence>
<feature type="region of interest" description="Disordered" evidence="16">
    <location>
        <begin position="517"/>
        <end position="536"/>
    </location>
</feature>
<feature type="chain" id="PRO_5002353872" description="Cysteine-rich receptor-like protein kinase" evidence="18">
    <location>
        <begin position="24"/>
        <end position="919"/>
    </location>
</feature>
<dbReference type="Gene3D" id="1.10.510.10">
    <property type="entry name" value="Transferase(Phosphotransferase) domain 1"/>
    <property type="match status" value="1"/>
</dbReference>
<dbReference type="SUPFAM" id="SSF56112">
    <property type="entry name" value="Protein kinase-like (PK-like)"/>
    <property type="match status" value="1"/>
</dbReference>
<dbReference type="FunFam" id="3.30.430.20:FF:000006">
    <property type="entry name" value="Receptor-like serine-threonine protein kinase"/>
    <property type="match status" value="1"/>
</dbReference>
<dbReference type="FunFam" id="3.30.430.20:FF:000010">
    <property type="entry name" value="Cysteine-rich receptor-like protein kinase 10"/>
    <property type="match status" value="1"/>
</dbReference>
<keyword evidence="14" id="KW-0325">Glycoprotein</keyword>
<evidence type="ECO:0000256" key="15">
    <source>
        <dbReference type="PROSITE-ProRule" id="PRU10141"/>
    </source>
</evidence>
<dbReference type="FunFam" id="1.10.510.10:FF:000129">
    <property type="entry name" value="cysteine-rich receptor-like protein kinase 10"/>
    <property type="match status" value="1"/>
</dbReference>
<keyword evidence="22" id="KW-1185">Reference proteome</keyword>
<evidence type="ECO:0000256" key="2">
    <source>
        <dbReference type="ARBA" id="ARBA00022527"/>
    </source>
</evidence>
<dbReference type="HOGENOM" id="CLU_000288_35_7_1"/>
<dbReference type="FunFam" id="3.30.430.20:FF:000004">
    <property type="entry name" value="Receptor-like serine-threonine protein kinase"/>
    <property type="match status" value="1"/>
</dbReference>
<evidence type="ECO:0000313" key="22">
    <source>
        <dbReference type="Proteomes" id="UP000026961"/>
    </source>
</evidence>
<sequence length="919" mass="98921">MLVGYGYGILAVVLVLLPPSATATPAGIANCDLGFGNTYVANSTFEANLNLLAAALPANVSAAPAGFAVATVATDPDKVFALALCRGDVNASACSACVAAAFVDGKKACPGINGVTMYEDVCVVRFSGQRFMGFLSPDQWQVTEMLWAHDQASESVNVPAVGWMDKPWRASMCRGLAASLPVRGEPAAAVVGIPLPLSWGSSPLAAEAHRLPARTTTCMVVSVSLPCWTEITHYYSPSPCERTWIELLFAHAGNTQMDRRLILSVAVAVAVALLVPRAAGEPWPVCGQDFGTFTPKSRFSANLQLIAAALPRNASSSPDLYATAVDVGAVPEQVTAAALCRGDVSASSCLGCLTQAFADLPNSCGNSRDAATYYDRCMVSYSAINFLSGGAGGEDPARIDTYTVNNDNKVTSEQGRYNRLVAALVNATADYAAYNSTRRYASGEADFDAALPKVYSLAQCTPDLSPARCRSCLAKIVAQELWSYKDDIGGRTLSIRCSFRVETKPFLNGTTMVRLPATSAPSPAPPVNATPSAATPGRETKYKVPRLVLIILLPIIAAVNLVVCFCVWRRKRPVITKAKQTNANYYAEADDVDSVDSMLMDISTLRAATGDFAESNKLGEGGFGAVYKGVLPDGNEIAVKRLSKSSTQGVQELKNELALVAKLRHKNLVSFVGVCLDQHERLLVYEFVPNRSLDLILFDTEKREKLDWEKRYRIINGIARGLQYLHEDSQLKVVHRDLKASNILLDANMNPKISDFGIARIFGQDQTQAVTNRVVGTYGYMAPEYMMRGNYSVKSDAFSFGVMVLEIVTGRKNNDFCNNTHQSEDLLTTIWERWMAGTVDEMVDPAMSAYVSASDVRKCVHVALLCVQENPADRPVMSSVVMMLDSETVSRQVPSKPAFFARNGGAKPGVASDESTASV</sequence>
<evidence type="ECO:0000256" key="3">
    <source>
        <dbReference type="ARBA" id="ARBA00022679"/>
    </source>
</evidence>
<keyword evidence="4 17" id="KW-0812">Transmembrane</keyword>
<feature type="domain" description="Gnk2-homologous" evidence="20">
    <location>
        <begin position="399"/>
        <end position="506"/>
    </location>
</feature>
<dbReference type="PROSITE" id="PS00108">
    <property type="entry name" value="PROTEIN_KINASE_ST"/>
    <property type="match status" value="1"/>
</dbReference>
<dbReference type="Pfam" id="PF01657">
    <property type="entry name" value="Stress-antifung"/>
    <property type="match status" value="3"/>
</dbReference>
<dbReference type="STRING" id="40148.A0A0E0AKX9"/>
<protein>
    <recommendedName>
        <fullName evidence="23">Cysteine-rich receptor-like protein kinase</fullName>
    </recommendedName>
</protein>
<dbReference type="PANTHER" id="PTHR27002:SF1040">
    <property type="entry name" value="OS07G0538400 PROTEIN"/>
    <property type="match status" value="1"/>
</dbReference>
<dbReference type="Gene3D" id="3.30.430.20">
    <property type="entry name" value="Gnk2 domain, C-X8-C-X2-C motif"/>
    <property type="match status" value="3"/>
</dbReference>
<reference evidence="21" key="2">
    <citation type="submission" date="2018-05" db="EMBL/GenBank/DDBJ databases">
        <title>OgluRS3 (Oryza glumaepatula Reference Sequence Version 3).</title>
        <authorList>
            <person name="Zhang J."/>
            <person name="Kudrna D."/>
            <person name="Lee S."/>
            <person name="Talag J."/>
            <person name="Welchert J."/>
            <person name="Wing R.A."/>
        </authorList>
    </citation>
    <scope>NUCLEOTIDE SEQUENCE [LARGE SCALE GENOMIC DNA]</scope>
</reference>
<dbReference type="CDD" id="cd14066">
    <property type="entry name" value="STKc_IRAK"/>
    <property type="match status" value="1"/>
</dbReference>
<dbReference type="InterPro" id="IPR000719">
    <property type="entry name" value="Prot_kinase_dom"/>
</dbReference>
<accession>A0A0E0AKX9</accession>
<dbReference type="EnsemblPlants" id="OGLUM07G17020.1">
    <property type="protein sequence ID" value="OGLUM07G17020.1"/>
    <property type="gene ID" value="OGLUM07G17020"/>
</dbReference>
<evidence type="ECO:0000259" key="19">
    <source>
        <dbReference type="PROSITE" id="PS50011"/>
    </source>
</evidence>
<evidence type="ECO:0000256" key="1">
    <source>
        <dbReference type="ARBA" id="ARBA00004167"/>
    </source>
</evidence>
<keyword evidence="5 18" id="KW-0732">Signal</keyword>
<keyword evidence="8" id="KW-0418">Kinase</keyword>
<dbReference type="InterPro" id="IPR011009">
    <property type="entry name" value="Kinase-like_dom_sf"/>
</dbReference>
<evidence type="ECO:0000256" key="12">
    <source>
        <dbReference type="ARBA" id="ARBA00023136"/>
    </source>
</evidence>
<keyword evidence="9" id="KW-0611">Plant defense</keyword>
<evidence type="ECO:0008006" key="23">
    <source>
        <dbReference type="Google" id="ProtNLM"/>
    </source>
</evidence>
<dbReference type="InterPro" id="IPR038408">
    <property type="entry name" value="GNK2_sf"/>
</dbReference>
<dbReference type="InterPro" id="IPR017441">
    <property type="entry name" value="Protein_kinase_ATP_BS"/>
</dbReference>
<keyword evidence="7 15" id="KW-0547">Nucleotide-binding</keyword>
<feature type="signal peptide" evidence="18">
    <location>
        <begin position="1"/>
        <end position="23"/>
    </location>
</feature>
<feature type="domain" description="Gnk2-homologous" evidence="20">
    <location>
        <begin position="26"/>
        <end position="131"/>
    </location>
</feature>
<keyword evidence="10 15" id="KW-0067">ATP-binding</keyword>
<dbReference type="GO" id="GO:0004674">
    <property type="term" value="F:protein serine/threonine kinase activity"/>
    <property type="evidence" value="ECO:0007669"/>
    <property type="project" value="UniProtKB-KW"/>
</dbReference>
<evidence type="ECO:0000256" key="11">
    <source>
        <dbReference type="ARBA" id="ARBA00022989"/>
    </source>
</evidence>
<dbReference type="AlphaFoldDB" id="A0A0E0AKX9"/>
<evidence type="ECO:0000256" key="18">
    <source>
        <dbReference type="SAM" id="SignalP"/>
    </source>
</evidence>
<evidence type="ECO:0000256" key="16">
    <source>
        <dbReference type="SAM" id="MobiDB-lite"/>
    </source>
</evidence>
<reference evidence="21" key="1">
    <citation type="submission" date="2015-04" db="UniProtKB">
        <authorList>
            <consortium name="EnsemblPlants"/>
        </authorList>
    </citation>
    <scope>IDENTIFICATION</scope>
</reference>
<dbReference type="SMART" id="SM00220">
    <property type="entry name" value="S_TKc"/>
    <property type="match status" value="1"/>
</dbReference>
<feature type="domain" description="Gnk2-homologous" evidence="20">
    <location>
        <begin position="281"/>
        <end position="386"/>
    </location>
</feature>
<keyword evidence="11 17" id="KW-1133">Transmembrane helix</keyword>
<dbReference type="PROSITE" id="PS50011">
    <property type="entry name" value="PROTEIN_KINASE_DOM"/>
    <property type="match status" value="1"/>
</dbReference>
<dbReference type="PANTHER" id="PTHR27002">
    <property type="entry name" value="RECEPTOR-LIKE SERINE/THREONINE-PROTEIN KINASE SD1-8"/>
    <property type="match status" value="1"/>
</dbReference>
<dbReference type="PROSITE" id="PS00107">
    <property type="entry name" value="PROTEIN_KINASE_ATP"/>
    <property type="match status" value="1"/>
</dbReference>
<keyword evidence="13" id="KW-1015">Disulfide bond</keyword>
<dbReference type="FunFam" id="3.30.200.20:FF:000142">
    <property type="entry name" value="Cysteine-rich receptor-like protein kinase 10"/>
    <property type="match status" value="1"/>
</dbReference>
<evidence type="ECO:0000256" key="8">
    <source>
        <dbReference type="ARBA" id="ARBA00022777"/>
    </source>
</evidence>
<keyword evidence="6" id="KW-0677">Repeat</keyword>